<name>A0ACB9G688_CICIN</name>
<keyword evidence="2" id="KW-1185">Reference proteome</keyword>
<dbReference type="EMBL" id="CM042010">
    <property type="protein sequence ID" value="KAI3778606.1"/>
    <property type="molecule type" value="Genomic_DNA"/>
</dbReference>
<reference evidence="1 2" key="2">
    <citation type="journal article" date="2022" name="Mol. Ecol. Resour.">
        <title>The genomes of chicory, endive, great burdock and yacon provide insights into Asteraceae paleo-polyploidization history and plant inulin production.</title>
        <authorList>
            <person name="Fan W."/>
            <person name="Wang S."/>
            <person name="Wang H."/>
            <person name="Wang A."/>
            <person name="Jiang F."/>
            <person name="Liu H."/>
            <person name="Zhao H."/>
            <person name="Xu D."/>
            <person name="Zhang Y."/>
        </authorList>
    </citation>
    <scope>NUCLEOTIDE SEQUENCE [LARGE SCALE GENOMIC DNA]</scope>
    <source>
        <strain evidence="2">cv. Punajuju</strain>
        <tissue evidence="1">Leaves</tissue>
    </source>
</reference>
<dbReference type="Proteomes" id="UP001055811">
    <property type="component" value="Linkage Group LG02"/>
</dbReference>
<proteinExistence type="predicted"/>
<evidence type="ECO:0000313" key="2">
    <source>
        <dbReference type="Proteomes" id="UP001055811"/>
    </source>
</evidence>
<sequence>MKTCGSEGFKLVVRLRTGEGGRRKVSSRWRRCDSGVNRSPVVAVVNGAWSGFAGEIEEEEGRRRVRGVGKIARRREREQ</sequence>
<organism evidence="1 2">
    <name type="scientific">Cichorium intybus</name>
    <name type="common">Chicory</name>
    <dbReference type="NCBI Taxonomy" id="13427"/>
    <lineage>
        <taxon>Eukaryota</taxon>
        <taxon>Viridiplantae</taxon>
        <taxon>Streptophyta</taxon>
        <taxon>Embryophyta</taxon>
        <taxon>Tracheophyta</taxon>
        <taxon>Spermatophyta</taxon>
        <taxon>Magnoliopsida</taxon>
        <taxon>eudicotyledons</taxon>
        <taxon>Gunneridae</taxon>
        <taxon>Pentapetalae</taxon>
        <taxon>asterids</taxon>
        <taxon>campanulids</taxon>
        <taxon>Asterales</taxon>
        <taxon>Asteraceae</taxon>
        <taxon>Cichorioideae</taxon>
        <taxon>Cichorieae</taxon>
        <taxon>Cichoriinae</taxon>
        <taxon>Cichorium</taxon>
    </lineage>
</organism>
<comment type="caution">
    <text evidence="1">The sequence shown here is derived from an EMBL/GenBank/DDBJ whole genome shotgun (WGS) entry which is preliminary data.</text>
</comment>
<evidence type="ECO:0000313" key="1">
    <source>
        <dbReference type="EMBL" id="KAI3778606.1"/>
    </source>
</evidence>
<reference evidence="2" key="1">
    <citation type="journal article" date="2022" name="Mol. Ecol. Resour.">
        <title>The genomes of chicory, endive, great burdock and yacon provide insights into Asteraceae palaeo-polyploidization history and plant inulin production.</title>
        <authorList>
            <person name="Fan W."/>
            <person name="Wang S."/>
            <person name="Wang H."/>
            <person name="Wang A."/>
            <person name="Jiang F."/>
            <person name="Liu H."/>
            <person name="Zhao H."/>
            <person name="Xu D."/>
            <person name="Zhang Y."/>
        </authorList>
    </citation>
    <scope>NUCLEOTIDE SEQUENCE [LARGE SCALE GENOMIC DNA]</scope>
    <source>
        <strain evidence="2">cv. Punajuju</strain>
    </source>
</reference>
<accession>A0ACB9G688</accession>
<protein>
    <submittedName>
        <fullName evidence="1">Uncharacterized protein</fullName>
    </submittedName>
</protein>
<gene>
    <name evidence="1" type="ORF">L2E82_07987</name>
</gene>